<protein>
    <submittedName>
        <fullName evidence="2">ATP-dependent rRNA helicase SPB4</fullName>
    </submittedName>
</protein>
<name>A0AAE1HAD5_9NEOP</name>
<feature type="compositionally biased region" description="Polar residues" evidence="1">
    <location>
        <begin position="164"/>
        <end position="177"/>
    </location>
</feature>
<keyword evidence="2" id="KW-0378">Hydrolase</keyword>
<keyword evidence="2" id="KW-0347">Helicase</keyword>
<keyword evidence="3" id="KW-1185">Reference proteome</keyword>
<evidence type="ECO:0000313" key="3">
    <source>
        <dbReference type="Proteomes" id="UP001219518"/>
    </source>
</evidence>
<dbReference type="Proteomes" id="UP001219518">
    <property type="component" value="Unassembled WGS sequence"/>
</dbReference>
<dbReference type="EMBL" id="JAHWGI010000773">
    <property type="protein sequence ID" value="KAK3917711.1"/>
    <property type="molecule type" value="Genomic_DNA"/>
</dbReference>
<evidence type="ECO:0000256" key="1">
    <source>
        <dbReference type="SAM" id="MobiDB-lite"/>
    </source>
</evidence>
<gene>
    <name evidence="2" type="ORF">KUF71_007189</name>
</gene>
<keyword evidence="2" id="KW-0547">Nucleotide-binding</keyword>
<evidence type="ECO:0000313" key="2">
    <source>
        <dbReference type="EMBL" id="KAK3917711.1"/>
    </source>
</evidence>
<feature type="region of interest" description="Disordered" evidence="1">
    <location>
        <begin position="94"/>
        <end position="208"/>
    </location>
</feature>
<sequence length="292" mass="33320">MTHDLKFEHIINLQFGIKFTLSDADLDHIAAEYYLFKKSHSEHHDSTSRTRTQTAFYVNSINGVFEFQEKHVNLKLPSLSLTLSHQEFEKKVIQSPTNMLSEPVMEADEDEEGSEKVTDDDKDEDDDDKDLEEIANKKKEKWKGNDVDKTEKIAEKRQPEKNSDTSGNEGNASTSSAKPERKRKRSAPKSGKSEKDPSDEDNSSSDEEINKLNKAASKIPTYKSIKALTKFHFYRVLDLEEVQTTKGHTVRAKLEDNDVVDKFCYVHMPKNVLASKQVCNPSILLQLIEGKR</sequence>
<feature type="compositionally biased region" description="Acidic residues" evidence="1">
    <location>
        <begin position="120"/>
        <end position="131"/>
    </location>
</feature>
<feature type="compositionally biased region" description="Acidic residues" evidence="1">
    <location>
        <begin position="197"/>
        <end position="207"/>
    </location>
</feature>
<reference evidence="2" key="1">
    <citation type="submission" date="2021-07" db="EMBL/GenBank/DDBJ databases">
        <authorList>
            <person name="Catto M.A."/>
            <person name="Jacobson A."/>
            <person name="Kennedy G."/>
            <person name="Labadie P."/>
            <person name="Hunt B.G."/>
            <person name="Srinivasan R."/>
        </authorList>
    </citation>
    <scope>NUCLEOTIDE SEQUENCE</scope>
    <source>
        <strain evidence="2">PL_HMW_Pooled</strain>
        <tissue evidence="2">Head</tissue>
    </source>
</reference>
<accession>A0AAE1HAD5</accession>
<dbReference type="GO" id="GO:0004386">
    <property type="term" value="F:helicase activity"/>
    <property type="evidence" value="ECO:0007669"/>
    <property type="project" value="UniProtKB-KW"/>
</dbReference>
<reference evidence="2" key="2">
    <citation type="journal article" date="2023" name="BMC Genomics">
        <title>Pest status, molecular evolution, and epigenetic factors derived from the genome assembly of Frankliniella fusca, a thysanopteran phytovirus vector.</title>
        <authorList>
            <person name="Catto M.A."/>
            <person name="Labadie P.E."/>
            <person name="Jacobson A.L."/>
            <person name="Kennedy G.G."/>
            <person name="Srinivasan R."/>
            <person name="Hunt B.G."/>
        </authorList>
    </citation>
    <scope>NUCLEOTIDE SEQUENCE</scope>
    <source>
        <strain evidence="2">PL_HMW_Pooled</strain>
    </source>
</reference>
<feature type="compositionally biased region" description="Basic and acidic residues" evidence="1">
    <location>
        <begin position="132"/>
        <end position="163"/>
    </location>
</feature>
<comment type="caution">
    <text evidence="2">The sequence shown here is derived from an EMBL/GenBank/DDBJ whole genome shotgun (WGS) entry which is preliminary data.</text>
</comment>
<proteinExistence type="predicted"/>
<dbReference type="AlphaFoldDB" id="A0AAE1HAD5"/>
<keyword evidence="2" id="KW-0067">ATP-binding</keyword>
<organism evidence="2 3">
    <name type="scientific">Frankliniella fusca</name>
    <dbReference type="NCBI Taxonomy" id="407009"/>
    <lineage>
        <taxon>Eukaryota</taxon>
        <taxon>Metazoa</taxon>
        <taxon>Ecdysozoa</taxon>
        <taxon>Arthropoda</taxon>
        <taxon>Hexapoda</taxon>
        <taxon>Insecta</taxon>
        <taxon>Pterygota</taxon>
        <taxon>Neoptera</taxon>
        <taxon>Paraneoptera</taxon>
        <taxon>Thysanoptera</taxon>
        <taxon>Terebrantia</taxon>
        <taxon>Thripoidea</taxon>
        <taxon>Thripidae</taxon>
        <taxon>Frankliniella</taxon>
    </lineage>
</organism>